<dbReference type="PROSITE" id="PS00108">
    <property type="entry name" value="PROTEIN_KINASE_ST"/>
    <property type="match status" value="1"/>
</dbReference>
<dbReference type="InterPro" id="IPR008271">
    <property type="entry name" value="Ser/Thr_kinase_AS"/>
</dbReference>
<dbReference type="EC" id="2.7.11.1" evidence="1"/>
<evidence type="ECO:0000256" key="7">
    <source>
        <dbReference type="ARBA" id="ARBA00022840"/>
    </source>
</evidence>
<evidence type="ECO:0000259" key="14">
    <source>
        <dbReference type="PROSITE" id="PS51285"/>
    </source>
</evidence>
<dbReference type="PROSITE" id="PS51285">
    <property type="entry name" value="AGC_KINASE_CTER"/>
    <property type="match status" value="1"/>
</dbReference>
<dbReference type="FunFam" id="3.30.200.20:FF:000116">
    <property type="entry name" value="Non-specific serine/threonine protein kinase"/>
    <property type="match status" value="1"/>
</dbReference>
<reference evidence="15 16" key="1">
    <citation type="journal article" date="2011" name="Science">
        <title>Comparative functional genomics of the fission yeasts.</title>
        <authorList>
            <person name="Rhind N."/>
            <person name="Chen Z."/>
            <person name="Yassour M."/>
            <person name="Thompson D.A."/>
            <person name="Haas B.J."/>
            <person name="Habib N."/>
            <person name="Wapinski I."/>
            <person name="Roy S."/>
            <person name="Lin M.F."/>
            <person name="Heiman D.I."/>
            <person name="Young S.K."/>
            <person name="Furuya K."/>
            <person name="Guo Y."/>
            <person name="Pidoux A."/>
            <person name="Chen H.M."/>
            <person name="Robbertse B."/>
            <person name="Goldberg J.M."/>
            <person name="Aoki K."/>
            <person name="Bayne E.H."/>
            <person name="Berlin A.M."/>
            <person name="Desjardins C.A."/>
            <person name="Dobbs E."/>
            <person name="Dukaj L."/>
            <person name="Fan L."/>
            <person name="FitzGerald M.G."/>
            <person name="French C."/>
            <person name="Gujja S."/>
            <person name="Hansen K."/>
            <person name="Keifenheim D."/>
            <person name="Levin J.Z."/>
            <person name="Mosher R.A."/>
            <person name="Mueller C.A."/>
            <person name="Pfiffner J."/>
            <person name="Priest M."/>
            <person name="Russ C."/>
            <person name="Smialowska A."/>
            <person name="Swoboda P."/>
            <person name="Sykes S.M."/>
            <person name="Vaughn M."/>
            <person name="Vengrova S."/>
            <person name="Yoder R."/>
            <person name="Zeng Q."/>
            <person name="Allshire R."/>
            <person name="Baulcombe D."/>
            <person name="Birren B.W."/>
            <person name="Brown W."/>
            <person name="Ekwall K."/>
            <person name="Kellis M."/>
            <person name="Leatherwood J."/>
            <person name="Levin H."/>
            <person name="Margalit H."/>
            <person name="Martienssen R."/>
            <person name="Nieduszynski C.A."/>
            <person name="Spatafora J.W."/>
            <person name="Friedman N."/>
            <person name="Dalgaard J.Z."/>
            <person name="Baumann P."/>
            <person name="Niki H."/>
            <person name="Regev A."/>
            <person name="Nusbaum C."/>
        </authorList>
    </citation>
    <scope>NUCLEOTIDE SEQUENCE [LARGE SCALE GENOMIC DNA]</scope>
    <source>
        <strain evidence="16">yFS286</strain>
    </source>
</reference>
<evidence type="ECO:0000256" key="9">
    <source>
        <dbReference type="ARBA" id="ARBA00048679"/>
    </source>
</evidence>
<feature type="domain" description="Protein kinase" evidence="13">
    <location>
        <begin position="316"/>
        <end position="577"/>
    </location>
</feature>
<dbReference type="AlphaFoldDB" id="S9QWM4"/>
<dbReference type="Gene3D" id="3.30.200.20">
    <property type="entry name" value="Phosphorylase Kinase, domain 1"/>
    <property type="match status" value="1"/>
</dbReference>
<dbReference type="PANTHER" id="PTHR24351">
    <property type="entry name" value="RIBOSOMAL PROTEIN S6 KINASE"/>
    <property type="match status" value="1"/>
</dbReference>
<dbReference type="SUPFAM" id="SSF56112">
    <property type="entry name" value="Protein kinase-like (PK-like)"/>
    <property type="match status" value="1"/>
</dbReference>
<feature type="domain" description="C2" evidence="12">
    <location>
        <begin position="134"/>
        <end position="286"/>
    </location>
</feature>
<proteinExistence type="predicted"/>
<dbReference type="Pfam" id="PF00069">
    <property type="entry name" value="Pkinase"/>
    <property type="match status" value="1"/>
</dbReference>
<feature type="domain" description="AGC-kinase C-terminal" evidence="14">
    <location>
        <begin position="578"/>
        <end position="657"/>
    </location>
</feature>
<dbReference type="PROSITE" id="PS00107">
    <property type="entry name" value="PROTEIN_KINASE_ATP"/>
    <property type="match status" value="1"/>
</dbReference>
<keyword evidence="4" id="KW-0808">Transferase</keyword>
<dbReference type="SMART" id="SM00239">
    <property type="entry name" value="C2"/>
    <property type="match status" value="1"/>
</dbReference>
<gene>
    <name evidence="15" type="ORF">SOCG_04251</name>
</gene>
<dbReference type="SMART" id="SM00133">
    <property type="entry name" value="S_TK_X"/>
    <property type="match status" value="1"/>
</dbReference>
<comment type="catalytic activity">
    <reaction evidence="8">
        <text>L-threonyl-[protein] + ATP = O-phospho-L-threonyl-[protein] + ADP + H(+)</text>
        <dbReference type="Rhea" id="RHEA:46608"/>
        <dbReference type="Rhea" id="RHEA-COMP:11060"/>
        <dbReference type="Rhea" id="RHEA-COMP:11605"/>
        <dbReference type="ChEBI" id="CHEBI:15378"/>
        <dbReference type="ChEBI" id="CHEBI:30013"/>
        <dbReference type="ChEBI" id="CHEBI:30616"/>
        <dbReference type="ChEBI" id="CHEBI:61977"/>
        <dbReference type="ChEBI" id="CHEBI:456216"/>
        <dbReference type="EC" id="2.7.11.1"/>
    </reaction>
</comment>
<dbReference type="SMART" id="SM00220">
    <property type="entry name" value="S_TKc"/>
    <property type="match status" value="1"/>
</dbReference>
<dbReference type="PROSITE" id="PS50004">
    <property type="entry name" value="C2"/>
    <property type="match status" value="1"/>
</dbReference>
<dbReference type="GO" id="GO:0004674">
    <property type="term" value="F:protein serine/threonine kinase activity"/>
    <property type="evidence" value="ECO:0007669"/>
    <property type="project" value="UniProtKB-KW"/>
</dbReference>
<dbReference type="PROSITE" id="PS50011">
    <property type="entry name" value="PROTEIN_KINASE_DOM"/>
    <property type="match status" value="1"/>
</dbReference>
<dbReference type="GeneID" id="25033215"/>
<feature type="binding site" evidence="10">
    <location>
        <position position="355"/>
    </location>
    <ligand>
        <name>ATP</name>
        <dbReference type="ChEBI" id="CHEBI:30616"/>
    </ligand>
</feature>
<evidence type="ECO:0000256" key="3">
    <source>
        <dbReference type="ARBA" id="ARBA00022553"/>
    </source>
</evidence>
<dbReference type="GO" id="GO:0106310">
    <property type="term" value="F:protein serine kinase activity"/>
    <property type="evidence" value="ECO:0007669"/>
    <property type="project" value="RHEA"/>
</dbReference>
<evidence type="ECO:0000256" key="1">
    <source>
        <dbReference type="ARBA" id="ARBA00012513"/>
    </source>
</evidence>
<keyword evidence="7 10" id="KW-0067">ATP-binding</keyword>
<comment type="catalytic activity">
    <reaction evidence="9">
        <text>L-seryl-[protein] + ATP = O-phospho-L-seryl-[protein] + ADP + H(+)</text>
        <dbReference type="Rhea" id="RHEA:17989"/>
        <dbReference type="Rhea" id="RHEA-COMP:9863"/>
        <dbReference type="Rhea" id="RHEA-COMP:11604"/>
        <dbReference type="ChEBI" id="CHEBI:15378"/>
        <dbReference type="ChEBI" id="CHEBI:29999"/>
        <dbReference type="ChEBI" id="CHEBI:30616"/>
        <dbReference type="ChEBI" id="CHEBI:83421"/>
        <dbReference type="ChEBI" id="CHEBI:456216"/>
        <dbReference type="EC" id="2.7.11.1"/>
    </reaction>
</comment>
<feature type="compositionally biased region" description="Basic and acidic residues" evidence="11">
    <location>
        <begin position="1"/>
        <end position="13"/>
    </location>
</feature>
<dbReference type="VEuPathDB" id="FungiDB:SOCG_04251"/>
<evidence type="ECO:0000256" key="8">
    <source>
        <dbReference type="ARBA" id="ARBA00047899"/>
    </source>
</evidence>
<dbReference type="EMBL" id="KE503208">
    <property type="protein sequence ID" value="EPX70705.1"/>
    <property type="molecule type" value="Genomic_DNA"/>
</dbReference>
<dbReference type="GO" id="GO:0110034">
    <property type="term" value="P:negative regulation of adenylate cyclase-activating glucose-activated G protein-coupled receptor signaling pathway"/>
    <property type="evidence" value="ECO:0007669"/>
    <property type="project" value="EnsemblFungi"/>
</dbReference>
<dbReference type="FunFam" id="1.10.510.10:FF:000008">
    <property type="entry name" value="Non-specific serine/threonine protein kinase"/>
    <property type="match status" value="1"/>
</dbReference>
<evidence type="ECO:0000259" key="13">
    <source>
        <dbReference type="PROSITE" id="PS50011"/>
    </source>
</evidence>
<dbReference type="InterPro" id="IPR017892">
    <property type="entry name" value="Pkinase_C"/>
</dbReference>
<evidence type="ECO:0000256" key="4">
    <source>
        <dbReference type="ARBA" id="ARBA00022679"/>
    </source>
</evidence>
<evidence type="ECO:0000256" key="11">
    <source>
        <dbReference type="SAM" id="MobiDB-lite"/>
    </source>
</evidence>
<dbReference type="GO" id="GO:0031138">
    <property type="term" value="P:negative regulation of conjugation with cellular fusion"/>
    <property type="evidence" value="ECO:0007669"/>
    <property type="project" value="EnsemblFungi"/>
</dbReference>
<accession>S9QWM4</accession>
<dbReference type="InterPro" id="IPR035892">
    <property type="entry name" value="C2_domain_sf"/>
</dbReference>
<feature type="compositionally biased region" description="Polar residues" evidence="11">
    <location>
        <begin position="52"/>
        <end position="61"/>
    </location>
</feature>
<dbReference type="InterPro" id="IPR011009">
    <property type="entry name" value="Kinase-like_dom_sf"/>
</dbReference>
<dbReference type="GO" id="GO:0038202">
    <property type="term" value="P:TORC1 signaling"/>
    <property type="evidence" value="ECO:0007669"/>
    <property type="project" value="EnsemblFungi"/>
</dbReference>
<feature type="compositionally biased region" description="Basic and acidic residues" evidence="11">
    <location>
        <begin position="666"/>
        <end position="686"/>
    </location>
</feature>
<protein>
    <recommendedName>
        <fullName evidence="1">non-specific serine/threonine protein kinase</fullName>
        <ecNumber evidence="1">2.7.11.1</ecNumber>
    </recommendedName>
</protein>
<dbReference type="InterPro" id="IPR017441">
    <property type="entry name" value="Protein_kinase_ATP_BS"/>
</dbReference>
<feature type="compositionally biased region" description="Basic and acidic residues" evidence="11">
    <location>
        <begin position="83"/>
        <end position="95"/>
    </location>
</feature>
<evidence type="ECO:0000256" key="2">
    <source>
        <dbReference type="ARBA" id="ARBA00022527"/>
    </source>
</evidence>
<keyword evidence="2 15" id="KW-0723">Serine/threonine-protein kinase</keyword>
<evidence type="ECO:0000259" key="12">
    <source>
        <dbReference type="PROSITE" id="PS50004"/>
    </source>
</evidence>
<dbReference type="OMA" id="SYAMGTT"/>
<dbReference type="InterPro" id="IPR000719">
    <property type="entry name" value="Prot_kinase_dom"/>
</dbReference>
<dbReference type="InterPro" id="IPR000008">
    <property type="entry name" value="C2_dom"/>
</dbReference>
<evidence type="ECO:0000313" key="16">
    <source>
        <dbReference type="Proteomes" id="UP000016088"/>
    </source>
</evidence>
<dbReference type="Proteomes" id="UP000016088">
    <property type="component" value="Unassembled WGS sequence"/>
</dbReference>
<dbReference type="HOGENOM" id="CLU_000288_52_2_1"/>
<evidence type="ECO:0000256" key="6">
    <source>
        <dbReference type="ARBA" id="ARBA00022777"/>
    </source>
</evidence>
<evidence type="ECO:0000313" key="15">
    <source>
        <dbReference type="EMBL" id="EPX70705.1"/>
    </source>
</evidence>
<dbReference type="RefSeq" id="XP_013020547.1">
    <property type="nucleotide sequence ID" value="XM_013165093.1"/>
</dbReference>
<organism evidence="15 16">
    <name type="scientific">Schizosaccharomyces octosporus (strain yFS286)</name>
    <name type="common">Fission yeast</name>
    <name type="synonym">Octosporomyces octosporus</name>
    <dbReference type="NCBI Taxonomy" id="483514"/>
    <lineage>
        <taxon>Eukaryota</taxon>
        <taxon>Fungi</taxon>
        <taxon>Dikarya</taxon>
        <taxon>Ascomycota</taxon>
        <taxon>Taphrinomycotina</taxon>
        <taxon>Schizosaccharomycetes</taxon>
        <taxon>Schizosaccharomycetales</taxon>
        <taxon>Schizosaccharomycetaceae</taxon>
        <taxon>Schizosaccharomyces</taxon>
    </lineage>
</organism>
<dbReference type="SUPFAM" id="SSF49562">
    <property type="entry name" value="C2 domain (Calcium/lipid-binding domain, CaLB)"/>
    <property type="match status" value="1"/>
</dbReference>
<keyword evidence="6 15" id="KW-0418">Kinase</keyword>
<dbReference type="GO" id="GO:0005524">
    <property type="term" value="F:ATP binding"/>
    <property type="evidence" value="ECO:0007669"/>
    <property type="project" value="UniProtKB-UniRule"/>
</dbReference>
<sequence>MTEIFEKLQERSNSDSQKQYSSPSSDPSFKISLSSTPSVSVETAEAKGMTEYDNQNVSTNYDPILLPDRLKNVYEEITTQVKQIEKTEDAEERPANSRKNSNGVIPSKDTKTENIKTLEPQVDSLKTPPSSHSQLGNSSQKSNEPMSSNQIMGRLVVRLRQARNLLISSMHVEPYAVINYDKTEVVTPSSKKDAENGMGISIPSKTRTVNDNFPVSPSLVQSELLMAEARAPRWDFETVFDVINPESTVSISVYDRLNGDCFLGSVKVAPVSMNEYLNEGWYKLEPLDLSQPFEGEVNIQTIFEQSEVTRYGPDDFTILRLIGKGTFGHVYLVQKTDTGRIYAMKKISKKLIVKKKEVTHTIGERNILVRTSLDESPFIVGLKFSFQTASDLYLITDYMSGGELFWHLQHEGRFREDRAKFYIAELVLALEHLHKHDIIYRDLKPENILLDISGHIALCDFGLSKANLSFEDTTNTFCGTTEYLAPEVLLDDKGYTKQVDFWSLGVLVFEMCCGWSPFYAPDVQQMYRNIAFGKVRFPKGILSQEARSFVRGLLNRNPKHRLGALADAEELKAHPFFDDINWNLLAKKKLSPPFKPQVESDLDVSNFDQEFTNTNVRNMNLNGSHDSVNGSTPLSNTIQDRFRGFTFTNKSLEDRFEGIHLDEFNETDLPKDSVGNEKNGFDKDDPVADSVFGETFEG</sequence>
<evidence type="ECO:0000256" key="5">
    <source>
        <dbReference type="ARBA" id="ARBA00022741"/>
    </source>
</evidence>
<dbReference type="OrthoDB" id="63267at2759"/>
<keyword evidence="16" id="KW-1185">Reference proteome</keyword>
<dbReference type="eggNOG" id="KOG0598">
    <property type="taxonomic scope" value="Eukaryota"/>
</dbReference>
<dbReference type="Gene3D" id="2.60.40.150">
    <property type="entry name" value="C2 domain"/>
    <property type="match status" value="1"/>
</dbReference>
<feature type="compositionally biased region" description="Low complexity" evidence="11">
    <location>
        <begin position="14"/>
        <end position="35"/>
    </location>
</feature>
<dbReference type="Pfam" id="PF00433">
    <property type="entry name" value="Pkinase_C"/>
    <property type="match status" value="1"/>
</dbReference>
<keyword evidence="3" id="KW-0597">Phosphoprotein</keyword>
<dbReference type="Gene3D" id="1.10.510.10">
    <property type="entry name" value="Transferase(Phosphotransferase) domain 1"/>
    <property type="match status" value="1"/>
</dbReference>
<feature type="compositionally biased region" description="Polar residues" evidence="11">
    <location>
        <begin position="127"/>
        <end position="148"/>
    </location>
</feature>
<dbReference type="Pfam" id="PF00168">
    <property type="entry name" value="C2"/>
    <property type="match status" value="1"/>
</dbReference>
<feature type="region of interest" description="Disordered" evidence="11">
    <location>
        <begin position="666"/>
        <end position="698"/>
    </location>
</feature>
<keyword evidence="5 10" id="KW-0547">Nucleotide-binding</keyword>
<feature type="region of interest" description="Disordered" evidence="11">
    <location>
        <begin position="1"/>
        <end position="62"/>
    </location>
</feature>
<name>S9QWM4_SCHOY</name>
<evidence type="ECO:0000256" key="10">
    <source>
        <dbReference type="PROSITE-ProRule" id="PRU10141"/>
    </source>
</evidence>
<dbReference type="InterPro" id="IPR000961">
    <property type="entry name" value="AGC-kinase_C"/>
</dbReference>
<feature type="region of interest" description="Disordered" evidence="11">
    <location>
        <begin position="83"/>
        <end position="148"/>
    </location>
</feature>